<feature type="transmembrane region" description="Helical" evidence="1">
    <location>
        <begin position="175"/>
        <end position="196"/>
    </location>
</feature>
<feature type="non-terminal residue" evidence="2">
    <location>
        <position position="235"/>
    </location>
</feature>
<sequence>MPFTALLHSEWTKIRSLRPLLAALCSVLAVTVGVTLLAGAPDGRTAARATGFDPVLFSFTGYAAGQLAAVCFGVLAVGAEYRNGAVRVSLTAVPDRGRFYAAKLAVVGALTLVLGLVTGFASFLGGQAVLAAGDRAGLGEPAVLRAVFGCAACLALVALLAAGVTALLRSTVGAFSVLVPLLVLAGPVLGTDNGWVRHLPGTAGLQMMEQTPSGAPGAWTGLGVAALWSAAAVLA</sequence>
<gene>
    <name evidence="2" type="ORF">GCU69_07855</name>
</gene>
<keyword evidence="1" id="KW-1133">Transmembrane helix</keyword>
<reference evidence="2 3" key="1">
    <citation type="submission" date="2019-10" db="EMBL/GenBank/DDBJ databases">
        <title>Streptomyces tenebrisbrunneis sp.nov., an endogenous actinomycete isolated from of Lycium ruthenicum.</title>
        <authorList>
            <person name="Ma L."/>
        </authorList>
    </citation>
    <scope>NUCLEOTIDE SEQUENCE [LARGE SCALE GENOMIC DNA]</scope>
    <source>
        <strain evidence="2 3">TRM 66187</strain>
    </source>
</reference>
<organism evidence="2 3">
    <name type="scientific">Streptomyces lycii</name>
    <dbReference type="NCBI Taxonomy" id="2654337"/>
    <lineage>
        <taxon>Bacteria</taxon>
        <taxon>Bacillati</taxon>
        <taxon>Actinomycetota</taxon>
        <taxon>Actinomycetes</taxon>
        <taxon>Kitasatosporales</taxon>
        <taxon>Streptomycetaceae</taxon>
        <taxon>Streptomyces</taxon>
    </lineage>
</organism>
<accession>A0ABQ7FL06</accession>
<dbReference type="RefSeq" id="WP_156205490.1">
    <property type="nucleotide sequence ID" value="NZ_WHPN01000189.1"/>
</dbReference>
<comment type="caution">
    <text evidence="2">The sequence shown here is derived from an EMBL/GenBank/DDBJ whole genome shotgun (WGS) entry which is preliminary data.</text>
</comment>
<feature type="transmembrane region" description="Helical" evidence="1">
    <location>
        <begin position="143"/>
        <end position="168"/>
    </location>
</feature>
<feature type="transmembrane region" description="Helical" evidence="1">
    <location>
        <begin position="100"/>
        <end position="123"/>
    </location>
</feature>
<evidence type="ECO:0000313" key="3">
    <source>
        <dbReference type="Proteomes" id="UP000621266"/>
    </source>
</evidence>
<evidence type="ECO:0000313" key="2">
    <source>
        <dbReference type="EMBL" id="KAF4409646.1"/>
    </source>
</evidence>
<feature type="transmembrane region" description="Helical" evidence="1">
    <location>
        <begin position="20"/>
        <end position="39"/>
    </location>
</feature>
<dbReference type="EMBL" id="WHPN01000189">
    <property type="protein sequence ID" value="KAF4409646.1"/>
    <property type="molecule type" value="Genomic_DNA"/>
</dbReference>
<dbReference type="Pfam" id="PF12730">
    <property type="entry name" value="ABC2_membrane_4"/>
    <property type="match status" value="1"/>
</dbReference>
<feature type="transmembrane region" description="Helical" evidence="1">
    <location>
        <begin position="59"/>
        <end position="79"/>
    </location>
</feature>
<keyword evidence="1" id="KW-0472">Membrane</keyword>
<dbReference type="Proteomes" id="UP000621266">
    <property type="component" value="Unassembled WGS sequence"/>
</dbReference>
<protein>
    <submittedName>
        <fullName evidence="2">ABC transporter permease subunit</fullName>
    </submittedName>
</protein>
<keyword evidence="1" id="KW-0812">Transmembrane</keyword>
<feature type="transmembrane region" description="Helical" evidence="1">
    <location>
        <begin position="216"/>
        <end position="234"/>
    </location>
</feature>
<name>A0ABQ7FL06_9ACTN</name>
<keyword evidence="3" id="KW-1185">Reference proteome</keyword>
<evidence type="ECO:0000256" key="1">
    <source>
        <dbReference type="SAM" id="Phobius"/>
    </source>
</evidence>
<proteinExistence type="predicted"/>